<dbReference type="InterPro" id="IPR000014">
    <property type="entry name" value="PAS"/>
</dbReference>
<name>A0ABS3FUX5_9CYAN</name>
<dbReference type="NCBIfam" id="TIGR00229">
    <property type="entry name" value="sensory_box"/>
    <property type="match status" value="2"/>
</dbReference>
<dbReference type="Pfam" id="PF13426">
    <property type="entry name" value="PAS_9"/>
    <property type="match status" value="2"/>
</dbReference>
<dbReference type="SUPFAM" id="SSF55785">
    <property type="entry name" value="PYP-like sensor domain (PAS domain)"/>
    <property type="match status" value="3"/>
</dbReference>
<evidence type="ECO:0000313" key="4">
    <source>
        <dbReference type="Proteomes" id="UP000664844"/>
    </source>
</evidence>
<dbReference type="Gene3D" id="3.30.450.40">
    <property type="match status" value="1"/>
</dbReference>
<dbReference type="SMART" id="SM00091">
    <property type="entry name" value="PAS"/>
    <property type="match status" value="3"/>
</dbReference>
<dbReference type="PANTHER" id="PTHR43156">
    <property type="entry name" value="STAGE II SPORULATION PROTEIN E-RELATED"/>
    <property type="match status" value="1"/>
</dbReference>
<dbReference type="Pfam" id="PF07228">
    <property type="entry name" value="SpoIIE"/>
    <property type="match status" value="1"/>
</dbReference>
<dbReference type="InterPro" id="IPR003018">
    <property type="entry name" value="GAF"/>
</dbReference>
<dbReference type="Gene3D" id="3.30.450.20">
    <property type="entry name" value="PAS domain"/>
    <property type="match status" value="3"/>
</dbReference>
<accession>A0ABS3FUX5</accession>
<dbReference type="CDD" id="cd00130">
    <property type="entry name" value="PAS"/>
    <property type="match status" value="2"/>
</dbReference>
<keyword evidence="4" id="KW-1185">Reference proteome</keyword>
<organism evidence="3 4">
    <name type="scientific">Phormidium pseudopriestleyi FRX01</name>
    <dbReference type="NCBI Taxonomy" id="1759528"/>
    <lineage>
        <taxon>Bacteria</taxon>
        <taxon>Bacillati</taxon>
        <taxon>Cyanobacteriota</taxon>
        <taxon>Cyanophyceae</taxon>
        <taxon>Oscillatoriophycideae</taxon>
        <taxon>Oscillatoriales</taxon>
        <taxon>Oscillatoriaceae</taxon>
        <taxon>Phormidium</taxon>
    </lineage>
</organism>
<dbReference type="PROSITE" id="PS50113">
    <property type="entry name" value="PAC"/>
    <property type="match status" value="1"/>
</dbReference>
<dbReference type="Pfam" id="PF01590">
    <property type="entry name" value="GAF"/>
    <property type="match status" value="1"/>
</dbReference>
<dbReference type="InterPro" id="IPR001932">
    <property type="entry name" value="PPM-type_phosphatase-like_dom"/>
</dbReference>
<dbReference type="Proteomes" id="UP000664844">
    <property type="component" value="Unassembled WGS sequence"/>
</dbReference>
<dbReference type="SUPFAM" id="SSF81606">
    <property type="entry name" value="PP2C-like"/>
    <property type="match status" value="1"/>
</dbReference>
<protein>
    <submittedName>
        <fullName evidence="3">SpoIIE family protein phosphatase</fullName>
    </submittedName>
</protein>
<gene>
    <name evidence="3" type="ORF">J0895_18000</name>
</gene>
<sequence length="802" mass="90216">MSKLISPSHLLFSSLKTGVRNLLRTLAADRITPMIVPGPDDETKSLEALSRYQTLDAATQTALQELTALIPQLFQMPIAAIALGIPGNCAVKSQIGATPDELDLACAWSTYPLKQRRLVVLNSLNQPGELLPDNGRDDPQGTLCFYAGVPLISSEGDPIGILFIMDRVPQHFSATQKQTLQILATQAIAAIERPRIQPPAPDQPHLLDFLNHTHDAIQTLRLSDQRLLYVNPVWLKTLGYTLEEIPSMYWWDILDSGSFDNASTILEKLRLGESLTGVSLILLTKTGDRVWVSANFSSLWERNQPDHAIALLRNVTPEQQARLKYEQLFENTALGLFQLTLEGHYCQINSALAKMYCYDSPTQFFSRVEHPRQLYLQPQEWEECLHLLETQGHLVHEVEVKRFDGSTIWISENIQPLIDLKGRTIGYEGFVQDVTPNKQAEATVQLARDQLQAVLDAVPGTVSLISADFHYLGVNRHLAATYNLPLAQFIGREVGFRQSAFGQFVRDFFATQSREASIEIDSEVNGAFRSDLVIAKKWLEDQAAVFVGIDITERKRAEAALKAELAEAAEYVRSLLPLPLSEPVPIDSRFIPSQQLGGDCFDYYWLDDDHLAIYLLDVSGHGSRAALLSVSVLNLLRARFLPGTDFYQPYQVLTALNHAIKMERQRNMYFTIWYGVYNQVQHQLVYSCAGHPPAILLSKDGPVQKLRTETSVPIGMFPNIKYENAVCQIEAESSLYIFSDGIYEINEPDGSMWSLDNFIDLLDQCRQSNSFNLEQVLGLVRQVSQEDMFHDDVSLLQVKFDF</sequence>
<dbReference type="InterPro" id="IPR000700">
    <property type="entry name" value="PAS-assoc_C"/>
</dbReference>
<comment type="caution">
    <text evidence="3">The sequence shown here is derived from an EMBL/GenBank/DDBJ whole genome shotgun (WGS) entry which is preliminary data.</text>
</comment>
<evidence type="ECO:0000259" key="2">
    <source>
        <dbReference type="PROSITE" id="PS50113"/>
    </source>
</evidence>
<reference evidence="3 4" key="1">
    <citation type="submission" date="2021-03" db="EMBL/GenBank/DDBJ databases">
        <title>Metabolic Capacity of the Antarctic Cyanobacterium Phormidium pseudopriestleyi that Sustains Oxygenic Photosynthesis in the Presence of Hydrogen Sulfide.</title>
        <authorList>
            <person name="Lumian J.E."/>
            <person name="Jungblut A.D."/>
            <person name="Dillon M.L."/>
            <person name="Hawes I."/>
            <person name="Doran P.T."/>
            <person name="Mackey T.J."/>
            <person name="Dick G.J."/>
            <person name="Grettenberger C.L."/>
            <person name="Sumner D.Y."/>
        </authorList>
    </citation>
    <scope>NUCLEOTIDE SEQUENCE [LARGE SCALE GENOMIC DNA]</scope>
    <source>
        <strain evidence="3 4">FRX01</strain>
    </source>
</reference>
<evidence type="ECO:0000313" key="3">
    <source>
        <dbReference type="EMBL" id="MBO0350924.1"/>
    </source>
</evidence>
<dbReference type="SMART" id="SM00065">
    <property type="entry name" value="GAF"/>
    <property type="match status" value="1"/>
</dbReference>
<feature type="domain" description="PAC" evidence="2">
    <location>
        <begin position="394"/>
        <end position="446"/>
    </location>
</feature>
<dbReference type="InterPro" id="IPR029016">
    <property type="entry name" value="GAF-like_dom_sf"/>
</dbReference>
<dbReference type="SMART" id="SM00331">
    <property type="entry name" value="PP2C_SIG"/>
    <property type="match status" value="1"/>
</dbReference>
<dbReference type="SUPFAM" id="SSF55781">
    <property type="entry name" value="GAF domain-like"/>
    <property type="match status" value="1"/>
</dbReference>
<dbReference type="InterPro" id="IPR036457">
    <property type="entry name" value="PPM-type-like_dom_sf"/>
</dbReference>
<dbReference type="EMBL" id="JAFLQW010000473">
    <property type="protein sequence ID" value="MBO0350924.1"/>
    <property type="molecule type" value="Genomic_DNA"/>
</dbReference>
<dbReference type="Gene3D" id="3.60.40.10">
    <property type="entry name" value="PPM-type phosphatase domain"/>
    <property type="match status" value="1"/>
</dbReference>
<dbReference type="RefSeq" id="WP_207089391.1">
    <property type="nucleotide sequence ID" value="NZ_JAFLQW010000473.1"/>
</dbReference>
<dbReference type="PANTHER" id="PTHR43156:SF2">
    <property type="entry name" value="STAGE II SPORULATION PROTEIN E"/>
    <property type="match status" value="1"/>
</dbReference>
<dbReference type="InterPro" id="IPR035965">
    <property type="entry name" value="PAS-like_dom_sf"/>
</dbReference>
<keyword evidence="1" id="KW-0378">Hydrolase</keyword>
<evidence type="ECO:0000256" key="1">
    <source>
        <dbReference type="ARBA" id="ARBA00022801"/>
    </source>
</evidence>
<proteinExistence type="predicted"/>
<dbReference type="InterPro" id="IPR052016">
    <property type="entry name" value="Bact_Sigma-Reg"/>
</dbReference>